<feature type="transmembrane region" description="Helical" evidence="9">
    <location>
        <begin position="273"/>
        <end position="294"/>
    </location>
</feature>
<evidence type="ECO:0000256" key="10">
    <source>
        <dbReference type="RuleBase" id="RU363054"/>
    </source>
</evidence>
<feature type="transmembrane region" description="Helical" evidence="9">
    <location>
        <begin position="332"/>
        <end position="351"/>
    </location>
</feature>
<evidence type="ECO:0000256" key="1">
    <source>
        <dbReference type="ARBA" id="ARBA00004651"/>
    </source>
</evidence>
<keyword evidence="5 10" id="KW-0592">Phosphate transport</keyword>
<keyword evidence="8 9" id="KW-0472">Membrane</keyword>
<dbReference type="InterPro" id="IPR000515">
    <property type="entry name" value="MetI-like"/>
</dbReference>
<keyword evidence="3 9" id="KW-0813">Transport</keyword>
<evidence type="ECO:0000256" key="11">
    <source>
        <dbReference type="SAM" id="MobiDB-lite"/>
    </source>
</evidence>
<evidence type="ECO:0000259" key="12">
    <source>
        <dbReference type="PROSITE" id="PS50928"/>
    </source>
</evidence>
<keyword evidence="6 9" id="KW-0812">Transmembrane</keyword>
<dbReference type="AlphaFoldDB" id="A0A8J3QJY3"/>
<feature type="compositionally biased region" description="Basic and acidic residues" evidence="11">
    <location>
        <begin position="28"/>
        <end position="37"/>
    </location>
</feature>
<organism evidence="13 14">
    <name type="scientific">Rugosimonospora africana</name>
    <dbReference type="NCBI Taxonomy" id="556532"/>
    <lineage>
        <taxon>Bacteria</taxon>
        <taxon>Bacillati</taxon>
        <taxon>Actinomycetota</taxon>
        <taxon>Actinomycetes</taxon>
        <taxon>Micromonosporales</taxon>
        <taxon>Micromonosporaceae</taxon>
        <taxon>Rugosimonospora</taxon>
    </lineage>
</organism>
<dbReference type="InterPro" id="IPR035906">
    <property type="entry name" value="MetI-like_sf"/>
</dbReference>
<dbReference type="PANTHER" id="PTHR30425">
    <property type="entry name" value="PHOSPHATE TRANSPORT SYSTEM PERMEASE PROTEIN PST"/>
    <property type="match status" value="1"/>
</dbReference>
<keyword evidence="14" id="KW-1185">Reference proteome</keyword>
<dbReference type="InterPro" id="IPR051124">
    <property type="entry name" value="Phosphate_Transport_Permease"/>
</dbReference>
<comment type="caution">
    <text evidence="13">The sequence shown here is derived from an EMBL/GenBank/DDBJ whole genome shotgun (WGS) entry which is preliminary data.</text>
</comment>
<evidence type="ECO:0000256" key="3">
    <source>
        <dbReference type="ARBA" id="ARBA00022448"/>
    </source>
</evidence>
<dbReference type="Pfam" id="PF00528">
    <property type="entry name" value="BPD_transp_1"/>
    <property type="match status" value="1"/>
</dbReference>
<feature type="transmembrane region" description="Helical" evidence="9">
    <location>
        <begin position="163"/>
        <end position="181"/>
    </location>
</feature>
<dbReference type="CDD" id="cd06261">
    <property type="entry name" value="TM_PBP2"/>
    <property type="match status" value="1"/>
</dbReference>
<feature type="transmembrane region" description="Helical" evidence="9">
    <location>
        <begin position="66"/>
        <end position="91"/>
    </location>
</feature>
<dbReference type="GO" id="GO:0005886">
    <property type="term" value="C:plasma membrane"/>
    <property type="evidence" value="ECO:0007669"/>
    <property type="project" value="UniProtKB-SubCell"/>
</dbReference>
<dbReference type="SUPFAM" id="SSF161098">
    <property type="entry name" value="MetI-like"/>
    <property type="match status" value="1"/>
</dbReference>
<evidence type="ECO:0000256" key="5">
    <source>
        <dbReference type="ARBA" id="ARBA00022592"/>
    </source>
</evidence>
<evidence type="ECO:0000313" key="13">
    <source>
        <dbReference type="EMBL" id="GIH12363.1"/>
    </source>
</evidence>
<feature type="compositionally biased region" description="Low complexity" evidence="11">
    <location>
        <begin position="9"/>
        <end position="20"/>
    </location>
</feature>
<dbReference type="GO" id="GO:0005315">
    <property type="term" value="F:phosphate transmembrane transporter activity"/>
    <property type="evidence" value="ECO:0007669"/>
    <property type="project" value="InterPro"/>
</dbReference>
<evidence type="ECO:0000313" key="14">
    <source>
        <dbReference type="Proteomes" id="UP000642748"/>
    </source>
</evidence>
<dbReference type="PANTHER" id="PTHR30425:SF1">
    <property type="entry name" value="PHOSPHATE TRANSPORT SYSTEM PERMEASE PROTEIN PSTC"/>
    <property type="match status" value="1"/>
</dbReference>
<evidence type="ECO:0000256" key="6">
    <source>
        <dbReference type="ARBA" id="ARBA00022692"/>
    </source>
</evidence>
<evidence type="ECO:0000256" key="4">
    <source>
        <dbReference type="ARBA" id="ARBA00022475"/>
    </source>
</evidence>
<evidence type="ECO:0000256" key="7">
    <source>
        <dbReference type="ARBA" id="ARBA00022989"/>
    </source>
</evidence>
<gene>
    <name evidence="13" type="ORF">Raf01_05350</name>
</gene>
<proteinExistence type="inferred from homology"/>
<dbReference type="Proteomes" id="UP000642748">
    <property type="component" value="Unassembled WGS sequence"/>
</dbReference>
<sequence>MSQPSFPGSAEAASAASADSPNDLTVQDDTRAVDIPRHRSGGRGPVAPMGGGGALPPKRRFGAESVFRWFTTGAGTIVLVIIVAIAIFLIVKAVPAIKADKANFLTHFEWFPNDPTDPKFGIASLAFGTVFSSAIALVLAVPVALGIALCLSHYAHKRLANGLGFLIDLLAAVPSIVFGLWGRDYLVDPVRQLSGWLHKYFGWIPLFGSDGPYGKSILLGSLVLAIMVLPIVTSLSREVFRQTPGMNEEAALALGATKWEMIRMAVIPYGRPGLIASVMLGLGRALGETIALALTLGGGWAVGSDIIHDGGNSIAANIANGFGEANDIGRGALIASGLVLFAITLIVNMIARAIVYRRREFIGSAV</sequence>
<dbReference type="Gene3D" id="1.10.3720.10">
    <property type="entry name" value="MetI-like"/>
    <property type="match status" value="1"/>
</dbReference>
<feature type="domain" description="ABC transmembrane type-1" evidence="12">
    <location>
        <begin position="126"/>
        <end position="351"/>
    </location>
</feature>
<feature type="region of interest" description="Disordered" evidence="11">
    <location>
        <begin position="1"/>
        <end position="53"/>
    </location>
</feature>
<accession>A0A8J3QJY3</accession>
<dbReference type="InterPro" id="IPR011864">
    <property type="entry name" value="Phosphate_PstC"/>
</dbReference>
<feature type="transmembrane region" description="Helical" evidence="9">
    <location>
        <begin position="120"/>
        <end position="151"/>
    </location>
</feature>
<comment type="function">
    <text evidence="10">Part of the binding-protein-dependent transport system for phosphate; probably responsible for the translocation of the substrate across the membrane.</text>
</comment>
<evidence type="ECO:0000256" key="2">
    <source>
        <dbReference type="ARBA" id="ARBA00007069"/>
    </source>
</evidence>
<comment type="similarity">
    <text evidence="2 10">Belongs to the binding-protein-dependent transport system permease family. CysTW subfamily.</text>
</comment>
<name>A0A8J3QJY3_9ACTN</name>
<feature type="transmembrane region" description="Helical" evidence="9">
    <location>
        <begin position="217"/>
        <end position="236"/>
    </location>
</feature>
<evidence type="ECO:0000256" key="9">
    <source>
        <dbReference type="RuleBase" id="RU363032"/>
    </source>
</evidence>
<reference evidence="13" key="1">
    <citation type="submission" date="2021-01" db="EMBL/GenBank/DDBJ databases">
        <title>Whole genome shotgun sequence of Rugosimonospora africana NBRC 104875.</title>
        <authorList>
            <person name="Komaki H."/>
            <person name="Tamura T."/>
        </authorList>
    </citation>
    <scope>NUCLEOTIDE SEQUENCE</scope>
    <source>
        <strain evidence="13">NBRC 104875</strain>
    </source>
</reference>
<dbReference type="GO" id="GO:0006817">
    <property type="term" value="P:phosphate ion transport"/>
    <property type="evidence" value="ECO:0007669"/>
    <property type="project" value="UniProtKB-KW"/>
</dbReference>
<dbReference type="NCBIfam" id="TIGR02138">
    <property type="entry name" value="phosphate_pstC"/>
    <property type="match status" value="1"/>
</dbReference>
<keyword evidence="4 10" id="KW-1003">Cell membrane</keyword>
<keyword evidence="7 9" id="KW-1133">Transmembrane helix</keyword>
<evidence type="ECO:0000256" key="8">
    <source>
        <dbReference type="ARBA" id="ARBA00023136"/>
    </source>
</evidence>
<protein>
    <recommendedName>
        <fullName evidence="10">Phosphate transport system permease protein</fullName>
    </recommendedName>
</protein>
<dbReference type="EMBL" id="BONZ01000006">
    <property type="protein sequence ID" value="GIH12363.1"/>
    <property type="molecule type" value="Genomic_DNA"/>
</dbReference>
<dbReference type="PROSITE" id="PS50928">
    <property type="entry name" value="ABC_TM1"/>
    <property type="match status" value="1"/>
</dbReference>
<comment type="subcellular location">
    <subcellularLocation>
        <location evidence="1 9">Cell membrane</location>
        <topology evidence="1 9">Multi-pass membrane protein</topology>
    </subcellularLocation>
</comment>